<feature type="signal peptide" evidence="1">
    <location>
        <begin position="1"/>
        <end position="20"/>
    </location>
</feature>
<sequence length="176" mass="18972">MRTLLLLFPLLLAGCSTGPASIPPSTGTLVVKPAVSWPYGQPVRFAMAEQYQYAGTSAESWLTPVQEAVVRGLKERGWQPDSLDRADVLVAIGVAGAADISNGEIFSRLGMTPGQITDQARRAGTLAVVLFDSQSEKPVWSASMQLEVGSRIPDEERARFSQRWINQMLASLPGGQ</sequence>
<reference evidence="3 4" key="2">
    <citation type="journal article" date="2016" name="Genome Announc.">
        <title>Complete Genome Sequence of the Highly Virulent Aeromonas schubertii Strain WL1483, Isolated from Diseased Snakehead Fish (Channa argus) in China.</title>
        <authorList>
            <person name="Liu L."/>
            <person name="Li N."/>
            <person name="Zhang D."/>
            <person name="Fu X."/>
            <person name="Shi C."/>
            <person name="Lin Q."/>
            <person name="Hao G."/>
        </authorList>
    </citation>
    <scope>NUCLEOTIDE SEQUENCE [LARGE SCALE GENOMIC DNA]</scope>
    <source>
        <strain evidence="3 4">WL1483</strain>
    </source>
</reference>
<organism evidence="3 4">
    <name type="scientific">Aeromonas schubertii</name>
    <dbReference type="NCBI Taxonomy" id="652"/>
    <lineage>
        <taxon>Bacteria</taxon>
        <taxon>Pseudomonadati</taxon>
        <taxon>Pseudomonadota</taxon>
        <taxon>Gammaproteobacteria</taxon>
        <taxon>Aeromonadales</taxon>
        <taxon>Aeromonadaceae</taxon>
        <taxon>Aeromonas</taxon>
    </lineage>
</organism>
<evidence type="ECO:0000256" key="1">
    <source>
        <dbReference type="SAM" id="SignalP"/>
    </source>
</evidence>
<dbReference type="RefSeq" id="WP_060584360.1">
    <property type="nucleotide sequence ID" value="NZ_CP013067.1"/>
</dbReference>
<protein>
    <recommendedName>
        <fullName evidence="2">DUF4136 domain-containing protein</fullName>
    </recommendedName>
</protein>
<reference evidence="4" key="1">
    <citation type="submission" date="2015-10" db="EMBL/GenBank/DDBJ databases">
        <title>Complete Genome Sequence of Aeromonas schubertii strain WL1483.</title>
        <authorList>
            <person name="Liu L."/>
        </authorList>
    </citation>
    <scope>NUCLEOTIDE SEQUENCE [LARGE SCALE GENOMIC DNA]</scope>
    <source>
        <strain evidence="4">WL1483</strain>
    </source>
</reference>
<dbReference type="PATRIC" id="fig|652.5.peg.894"/>
<evidence type="ECO:0000313" key="3">
    <source>
        <dbReference type="EMBL" id="ALP41662.1"/>
    </source>
</evidence>
<dbReference type="InterPro" id="IPR025411">
    <property type="entry name" value="DUF4136"/>
</dbReference>
<dbReference type="Pfam" id="PF13590">
    <property type="entry name" value="DUF4136"/>
    <property type="match status" value="1"/>
</dbReference>
<evidence type="ECO:0000313" key="4">
    <source>
        <dbReference type="Proteomes" id="UP000058114"/>
    </source>
</evidence>
<evidence type="ECO:0000259" key="2">
    <source>
        <dbReference type="Pfam" id="PF13590"/>
    </source>
</evidence>
<feature type="chain" id="PRO_5006604539" description="DUF4136 domain-containing protein" evidence="1">
    <location>
        <begin position="21"/>
        <end position="176"/>
    </location>
</feature>
<name>A0A0S2SIZ9_9GAMM</name>
<keyword evidence="1" id="KW-0732">Signal</keyword>
<dbReference type="EMBL" id="CP013067">
    <property type="protein sequence ID" value="ALP41662.1"/>
    <property type="molecule type" value="Genomic_DNA"/>
</dbReference>
<dbReference type="PROSITE" id="PS51257">
    <property type="entry name" value="PROKAR_LIPOPROTEIN"/>
    <property type="match status" value="1"/>
</dbReference>
<dbReference type="KEGG" id="asr:WL1483_2243"/>
<proteinExistence type="predicted"/>
<dbReference type="AlphaFoldDB" id="A0A0S2SIZ9"/>
<feature type="domain" description="DUF4136" evidence="2">
    <location>
        <begin position="64"/>
        <end position="173"/>
    </location>
</feature>
<gene>
    <name evidence="3" type="ORF">WL1483_2243</name>
</gene>
<accession>A0A0S2SIZ9</accession>
<dbReference type="Proteomes" id="UP000058114">
    <property type="component" value="Chromosome"/>
</dbReference>